<feature type="compositionally biased region" description="Polar residues" evidence="1">
    <location>
        <begin position="839"/>
        <end position="854"/>
    </location>
</feature>
<dbReference type="Proteomes" id="UP001152795">
    <property type="component" value="Unassembled WGS sequence"/>
</dbReference>
<feature type="region of interest" description="Disordered" evidence="1">
    <location>
        <begin position="301"/>
        <end position="322"/>
    </location>
</feature>
<dbReference type="AlphaFoldDB" id="A0A6S7KD03"/>
<comment type="caution">
    <text evidence="2">The sequence shown here is derived from an EMBL/GenBank/DDBJ whole genome shotgun (WGS) entry which is preliminary data.</text>
</comment>
<organism evidence="2 3">
    <name type="scientific">Paramuricea clavata</name>
    <name type="common">Red gorgonian</name>
    <name type="synonym">Violescent sea-whip</name>
    <dbReference type="NCBI Taxonomy" id="317549"/>
    <lineage>
        <taxon>Eukaryota</taxon>
        <taxon>Metazoa</taxon>
        <taxon>Cnidaria</taxon>
        <taxon>Anthozoa</taxon>
        <taxon>Octocorallia</taxon>
        <taxon>Malacalcyonacea</taxon>
        <taxon>Plexauridae</taxon>
        <taxon>Paramuricea</taxon>
    </lineage>
</organism>
<reference evidence="2" key="1">
    <citation type="submission" date="2020-04" db="EMBL/GenBank/DDBJ databases">
        <authorList>
            <person name="Alioto T."/>
            <person name="Alioto T."/>
            <person name="Gomez Garrido J."/>
        </authorList>
    </citation>
    <scope>NUCLEOTIDE SEQUENCE</scope>
    <source>
        <strain evidence="2">A484AB</strain>
    </source>
</reference>
<keyword evidence="3" id="KW-1185">Reference proteome</keyword>
<evidence type="ECO:0000256" key="1">
    <source>
        <dbReference type="SAM" id="MobiDB-lite"/>
    </source>
</evidence>
<proteinExistence type="predicted"/>
<evidence type="ECO:0000313" key="3">
    <source>
        <dbReference type="Proteomes" id="UP001152795"/>
    </source>
</evidence>
<name>A0A6S7KD03_PARCT</name>
<feature type="compositionally biased region" description="Basic and acidic residues" evidence="1">
    <location>
        <begin position="214"/>
        <end position="228"/>
    </location>
</feature>
<accession>A0A6S7KD03</accession>
<sequence length="867" mass="95616">LSNLSLHELKEKIRQDGIPDFELFIPYVKHEVQTHGTYLAQTQNLRTLLKNNLIPELKKSIDQLKEECYSFVDETVHSPVVSLESFDFGLGLLPATPSPAFITSGHLTHSASRMPEISLKKTPKSQATPDVIENLTSSIREMVIRGNQQPDENQFQSEVLSARTFDIRETPKTFVSKIPKPVNRRLSQTPDVTTNKSMAVRRRSLTTTKKPKRTRGDGVKMEKVDTKKGFPNTGVTGSKDGSQRKVVGEKKLHVTNTNASDHQFRTPLATGTRSSFMKQHSSARNILAEKIAAAVFSDEPSSLVGSTQSSSEDNTPKDLAIADPLGNLTEAPFISKDLIPRTPFKRDKFLLDPNDDDGPGSMKSHATDHNMTTTNKQCPSVDATLLLESPLLEFDTTVMNNGVSKSNTKSPIRYLQQTSPTAHVMSPFESLTSCKVQVSPSPVVSFGDLVKDQSTSVSSKTVNTAATSGTTHVSSDIILQYQRLKKAQETNGLLQNNSPQTPEIFTRPTIGNGENLATVSGGEDSGPRLQPPSVSASYIMPPSHTTNPALLRYQQWKKVQEVFPSSGTKVTSPRLQSTGVMVSGASLTPEIKSHNLLQHYQVGSHTSDVTSPHPRSTDIMASRASHALEMMSHNLLLGNHVGTYVSSPSLHSPPLKVDDMLTPFMNGHHGLLRGPKPELSMVADDVINDVDDITRSHQPATHVTYSKGFATPMVSSMGNHFYEFGQTPLDHIAPPMDFTGNSFHRDRRESVRSRLSFDFDTPGSSLRTSLAQQGYLNTPSAREIANMKRDDVIGQKEFKLIPVNTDDLFQDEYRLPFEENIGDFKKDIEPENVKEEQRNSSVENTDTTEVSIDSTPHVEVGQLIEFD</sequence>
<feature type="region of interest" description="Disordered" evidence="1">
    <location>
        <begin position="207"/>
        <end position="244"/>
    </location>
</feature>
<gene>
    <name evidence="2" type="ORF">PACLA_8A038843</name>
</gene>
<feature type="region of interest" description="Disordered" evidence="1">
    <location>
        <begin position="353"/>
        <end position="376"/>
    </location>
</feature>
<feature type="compositionally biased region" description="Polar residues" evidence="1">
    <location>
        <begin position="493"/>
        <end position="503"/>
    </location>
</feature>
<dbReference type="OrthoDB" id="5575722at2759"/>
<feature type="region of interest" description="Disordered" evidence="1">
    <location>
        <begin position="831"/>
        <end position="855"/>
    </location>
</feature>
<protein>
    <submittedName>
        <fullName evidence="2">Uncharacterized protein</fullName>
    </submittedName>
</protein>
<evidence type="ECO:0000313" key="2">
    <source>
        <dbReference type="EMBL" id="CAB4018328.1"/>
    </source>
</evidence>
<dbReference type="EMBL" id="CACRXK020009959">
    <property type="protein sequence ID" value="CAB4018328.1"/>
    <property type="molecule type" value="Genomic_DNA"/>
</dbReference>
<feature type="region of interest" description="Disordered" evidence="1">
    <location>
        <begin position="493"/>
        <end position="512"/>
    </location>
</feature>
<feature type="non-terminal residue" evidence="2">
    <location>
        <position position="1"/>
    </location>
</feature>
<feature type="compositionally biased region" description="Polar residues" evidence="1">
    <location>
        <begin position="301"/>
        <end position="313"/>
    </location>
</feature>